<dbReference type="OrthoDB" id="241062at2157"/>
<evidence type="ECO:0000313" key="1">
    <source>
        <dbReference type="EMBL" id="ELY61083.1"/>
    </source>
</evidence>
<sequence>MADLLTHVFVAYVLATVCTWRFERLTPAFVTVAMIGAVIPDLKRIELLVPADAVTAVLGVPFSWQPLHRLGGAAVVVAICIVVAPPRYRRRVAAALVLGVASHFVLDVYSATGTTRPFLWPLTDQGLPAGGLYRSHERWPALVSGLAAVLVWLETRRRRLRDADGLERAHRGVPDRTE</sequence>
<gene>
    <name evidence="1" type="ORF">C493_03155</name>
</gene>
<proteinExistence type="predicted"/>
<dbReference type="Pfam" id="PF04307">
    <property type="entry name" value="YdjM"/>
    <property type="match status" value="1"/>
</dbReference>
<dbReference type="Proteomes" id="UP000011602">
    <property type="component" value="Unassembled WGS sequence"/>
</dbReference>
<keyword evidence="2" id="KW-1185">Reference proteome</keyword>
<dbReference type="eggNOG" id="arCOG02856">
    <property type="taxonomic scope" value="Archaea"/>
</dbReference>
<dbReference type="InterPro" id="IPR007404">
    <property type="entry name" value="YdjM-like"/>
</dbReference>
<comment type="caution">
    <text evidence="1">The sequence shown here is derived from an EMBL/GenBank/DDBJ whole genome shotgun (WGS) entry which is preliminary data.</text>
</comment>
<evidence type="ECO:0000313" key="2">
    <source>
        <dbReference type="Proteomes" id="UP000011602"/>
    </source>
</evidence>
<dbReference type="RefSeq" id="WP_007257941.1">
    <property type="nucleotide sequence ID" value="NZ_AOHZ01000015.1"/>
</dbReference>
<protein>
    <recommendedName>
        <fullName evidence="3">Membrane-bound metal-dependent hydrolase</fullName>
    </recommendedName>
</protein>
<evidence type="ECO:0008006" key="3">
    <source>
        <dbReference type="Google" id="ProtNLM"/>
    </source>
</evidence>
<dbReference type="AlphaFoldDB" id="L9XKC8"/>
<organism evidence="1 2">
    <name type="scientific">Natronolimnohabitans innermongolicus JCM 12255</name>
    <dbReference type="NCBI Taxonomy" id="1227499"/>
    <lineage>
        <taxon>Archaea</taxon>
        <taxon>Methanobacteriati</taxon>
        <taxon>Methanobacteriota</taxon>
        <taxon>Stenosarchaea group</taxon>
        <taxon>Halobacteria</taxon>
        <taxon>Halobacteriales</taxon>
        <taxon>Natrialbaceae</taxon>
        <taxon>Natronolimnohabitans</taxon>
    </lineage>
</organism>
<reference evidence="1 2" key="1">
    <citation type="journal article" date="2014" name="PLoS Genet.">
        <title>Phylogenetically driven sequencing of extremely halophilic archaea reveals strategies for static and dynamic osmo-response.</title>
        <authorList>
            <person name="Becker E.A."/>
            <person name="Seitzer P.M."/>
            <person name="Tritt A."/>
            <person name="Larsen D."/>
            <person name="Krusor M."/>
            <person name="Yao A.I."/>
            <person name="Wu D."/>
            <person name="Madern D."/>
            <person name="Eisen J.A."/>
            <person name="Darling A.E."/>
            <person name="Facciotti M.T."/>
        </authorList>
    </citation>
    <scope>NUCLEOTIDE SEQUENCE [LARGE SCALE GENOMIC DNA]</scope>
    <source>
        <strain evidence="1 2">JCM 12255</strain>
    </source>
</reference>
<dbReference type="EMBL" id="AOHZ01000015">
    <property type="protein sequence ID" value="ELY61083.1"/>
    <property type="molecule type" value="Genomic_DNA"/>
</dbReference>
<name>L9XKC8_9EURY</name>
<accession>L9XKC8</accession>